<accession>A0A8R7UCX6</accession>
<dbReference type="PROSITE" id="PS51257">
    <property type="entry name" value="PROKAR_LIPOPROTEIN"/>
    <property type="match status" value="1"/>
</dbReference>
<keyword evidence="1" id="KW-0472">Membrane</keyword>
<feature type="transmembrane region" description="Helical" evidence="1">
    <location>
        <begin position="71"/>
        <end position="90"/>
    </location>
</feature>
<evidence type="ECO:0000313" key="3">
    <source>
        <dbReference type="Proteomes" id="UP000015106"/>
    </source>
</evidence>
<organism evidence="2 3">
    <name type="scientific">Triticum urartu</name>
    <name type="common">Red wild einkorn</name>
    <name type="synonym">Crithodium urartu</name>
    <dbReference type="NCBI Taxonomy" id="4572"/>
    <lineage>
        <taxon>Eukaryota</taxon>
        <taxon>Viridiplantae</taxon>
        <taxon>Streptophyta</taxon>
        <taxon>Embryophyta</taxon>
        <taxon>Tracheophyta</taxon>
        <taxon>Spermatophyta</taxon>
        <taxon>Magnoliopsida</taxon>
        <taxon>Liliopsida</taxon>
        <taxon>Poales</taxon>
        <taxon>Poaceae</taxon>
        <taxon>BOP clade</taxon>
        <taxon>Pooideae</taxon>
        <taxon>Triticodae</taxon>
        <taxon>Triticeae</taxon>
        <taxon>Triticinae</taxon>
        <taxon>Triticum</taxon>
    </lineage>
</organism>
<keyword evidence="3" id="KW-1185">Reference proteome</keyword>
<evidence type="ECO:0000256" key="1">
    <source>
        <dbReference type="SAM" id="Phobius"/>
    </source>
</evidence>
<name>A0A8R7UCX6_TRIUA</name>
<reference evidence="2" key="2">
    <citation type="submission" date="2018-03" db="EMBL/GenBank/DDBJ databases">
        <title>The Triticum urartu genome reveals the dynamic nature of wheat genome evolution.</title>
        <authorList>
            <person name="Ling H."/>
            <person name="Ma B."/>
            <person name="Shi X."/>
            <person name="Liu H."/>
            <person name="Dong L."/>
            <person name="Sun H."/>
            <person name="Cao Y."/>
            <person name="Gao Q."/>
            <person name="Zheng S."/>
            <person name="Li Y."/>
            <person name="Yu Y."/>
            <person name="Du H."/>
            <person name="Qi M."/>
            <person name="Li Y."/>
            <person name="Yu H."/>
            <person name="Cui Y."/>
            <person name="Wang N."/>
            <person name="Chen C."/>
            <person name="Wu H."/>
            <person name="Zhao Y."/>
            <person name="Zhang J."/>
            <person name="Li Y."/>
            <person name="Zhou W."/>
            <person name="Zhang B."/>
            <person name="Hu W."/>
            <person name="Eijk M."/>
            <person name="Tang J."/>
            <person name="Witsenboer H."/>
            <person name="Zhao S."/>
            <person name="Li Z."/>
            <person name="Zhang A."/>
            <person name="Wang D."/>
            <person name="Liang C."/>
        </authorList>
    </citation>
    <scope>NUCLEOTIDE SEQUENCE [LARGE SCALE GENOMIC DNA]</scope>
    <source>
        <strain evidence="2">cv. G1812</strain>
    </source>
</reference>
<reference evidence="3" key="1">
    <citation type="journal article" date="2013" name="Nature">
        <title>Draft genome of the wheat A-genome progenitor Triticum urartu.</title>
        <authorList>
            <person name="Ling H.Q."/>
            <person name="Zhao S."/>
            <person name="Liu D."/>
            <person name="Wang J."/>
            <person name="Sun H."/>
            <person name="Zhang C."/>
            <person name="Fan H."/>
            <person name="Li D."/>
            <person name="Dong L."/>
            <person name="Tao Y."/>
            <person name="Gao C."/>
            <person name="Wu H."/>
            <person name="Li Y."/>
            <person name="Cui Y."/>
            <person name="Guo X."/>
            <person name="Zheng S."/>
            <person name="Wang B."/>
            <person name="Yu K."/>
            <person name="Liang Q."/>
            <person name="Yang W."/>
            <person name="Lou X."/>
            <person name="Chen J."/>
            <person name="Feng M."/>
            <person name="Jian J."/>
            <person name="Zhang X."/>
            <person name="Luo G."/>
            <person name="Jiang Y."/>
            <person name="Liu J."/>
            <person name="Wang Z."/>
            <person name="Sha Y."/>
            <person name="Zhang B."/>
            <person name="Wu H."/>
            <person name="Tang D."/>
            <person name="Shen Q."/>
            <person name="Xue P."/>
            <person name="Zou S."/>
            <person name="Wang X."/>
            <person name="Liu X."/>
            <person name="Wang F."/>
            <person name="Yang Y."/>
            <person name="An X."/>
            <person name="Dong Z."/>
            <person name="Zhang K."/>
            <person name="Zhang X."/>
            <person name="Luo M.C."/>
            <person name="Dvorak J."/>
            <person name="Tong Y."/>
            <person name="Wang J."/>
            <person name="Yang H."/>
            <person name="Li Z."/>
            <person name="Wang D."/>
            <person name="Zhang A."/>
            <person name="Wang J."/>
        </authorList>
    </citation>
    <scope>NUCLEOTIDE SEQUENCE</scope>
    <source>
        <strain evidence="3">cv. G1812</strain>
    </source>
</reference>
<dbReference type="AlphaFoldDB" id="A0A8R7UCX6"/>
<dbReference type="Proteomes" id="UP000015106">
    <property type="component" value="Chromosome 5"/>
</dbReference>
<evidence type="ECO:0000313" key="2">
    <source>
        <dbReference type="EnsemblPlants" id="TuG1812G0500000057.01.T01"/>
    </source>
</evidence>
<feature type="transmembrane region" description="Helical" evidence="1">
    <location>
        <begin position="6"/>
        <end position="25"/>
    </location>
</feature>
<dbReference type="EnsemblPlants" id="TuG1812G0500000057.01.T01">
    <property type="protein sequence ID" value="TuG1812G0500000057.01.T01"/>
    <property type="gene ID" value="TuG1812G0500000057.01"/>
</dbReference>
<sequence>MKICMYVSTGWVGLGCLGTGIFKWWQIVTKIHTRLTTTRTQSKKIVSIYEEEEHMCIVEDTIRNKMPARKVMGVLLFLALLWSSHLVMVAEAAEDILPSHELSLEVLALLEDIMKSNLCPAACVTCLV</sequence>
<keyword evidence="1" id="KW-1133">Transmembrane helix</keyword>
<protein>
    <submittedName>
        <fullName evidence="2">Uncharacterized protein</fullName>
    </submittedName>
</protein>
<keyword evidence="1" id="KW-0812">Transmembrane</keyword>
<proteinExistence type="predicted"/>
<dbReference type="Gramene" id="TuG1812G0500000057.01.T01">
    <property type="protein sequence ID" value="TuG1812G0500000057.01.T01"/>
    <property type="gene ID" value="TuG1812G0500000057.01"/>
</dbReference>
<reference evidence="2" key="3">
    <citation type="submission" date="2022-06" db="UniProtKB">
        <authorList>
            <consortium name="EnsemblPlants"/>
        </authorList>
    </citation>
    <scope>IDENTIFICATION</scope>
</reference>